<keyword evidence="2" id="KW-0812">Transmembrane</keyword>
<feature type="compositionally biased region" description="Low complexity" evidence="1">
    <location>
        <begin position="163"/>
        <end position="186"/>
    </location>
</feature>
<keyword evidence="2" id="KW-0472">Membrane</keyword>
<gene>
    <name evidence="3" type="ORF">GA0070616_2942</name>
</gene>
<dbReference type="STRING" id="145857.GA0070616_2942"/>
<keyword evidence="4" id="KW-1185">Reference proteome</keyword>
<keyword evidence="2" id="KW-1133">Transmembrane helix</keyword>
<dbReference type="PANTHER" id="PTHR35007">
    <property type="entry name" value="INTEGRAL MEMBRANE PROTEIN-RELATED"/>
    <property type="match status" value="1"/>
</dbReference>
<feature type="region of interest" description="Disordered" evidence="1">
    <location>
        <begin position="26"/>
        <end position="48"/>
    </location>
</feature>
<feature type="transmembrane region" description="Helical" evidence="2">
    <location>
        <begin position="6"/>
        <end position="25"/>
    </location>
</feature>
<evidence type="ECO:0000313" key="4">
    <source>
        <dbReference type="Proteomes" id="UP000199699"/>
    </source>
</evidence>
<accession>A0A1C6S526</accession>
<feature type="transmembrane region" description="Helical" evidence="2">
    <location>
        <begin position="198"/>
        <end position="225"/>
    </location>
</feature>
<evidence type="ECO:0000256" key="1">
    <source>
        <dbReference type="SAM" id="MobiDB-lite"/>
    </source>
</evidence>
<feature type="region of interest" description="Disordered" evidence="1">
    <location>
        <begin position="163"/>
        <end position="189"/>
    </location>
</feature>
<dbReference type="PANTHER" id="PTHR35007:SF4">
    <property type="entry name" value="CONSERVED TRANSMEMBRANE PROTEIN-RELATED"/>
    <property type="match status" value="1"/>
</dbReference>
<name>A0A1C6S526_9ACTN</name>
<feature type="region of interest" description="Disordered" evidence="1">
    <location>
        <begin position="71"/>
        <end position="106"/>
    </location>
</feature>
<sequence>MSGHLWLSASLLAVVALTSLLVRTLRKRRPSEEDRHDGRGGWRLGAPRRGREARDPLVEWVTELRETGTERFTDPFGSCASPGPSRPAARRDSRRPAGADRPLFVPSASLRTAPRAAFPEGVTAWPVVNVAPATAFPAVARPVSNRIDAAGVLSAPEPVPGAVVPSGPAAGSAPDASGPEASASDEPPTRWRLSTRQVLVLTGLAGAGGGVLLGGPVAAVALGAYGTLTVRAVLRHRRTRRNGQARRRRLDQLGGLAADLRAGLPVAVATLGFAEPASATWSSGAHPDAGRSGTGGSRISGADPRPSGPVPATPVNDSVPPAPGRSVTTSRARLGTAGHAPARHGTAAHRLDAAVRSPDRLGRLTRAAVRLADRTGAPLADLVERIEADARATDRGLAAAAAQAAGARATALLLAALPLGGIGLGYGIGVDPVQVLLHTPVGGGCAVAAVALQAIGLLWAERLGAPPSVVT</sequence>
<feature type="region of interest" description="Disordered" evidence="1">
    <location>
        <begin position="279"/>
        <end position="329"/>
    </location>
</feature>
<organism evidence="3 4">
    <name type="scientific">Micromonospora nigra</name>
    <dbReference type="NCBI Taxonomy" id="145857"/>
    <lineage>
        <taxon>Bacteria</taxon>
        <taxon>Bacillati</taxon>
        <taxon>Actinomycetota</taxon>
        <taxon>Actinomycetes</taxon>
        <taxon>Micromonosporales</taxon>
        <taxon>Micromonosporaceae</taxon>
        <taxon>Micromonospora</taxon>
    </lineage>
</organism>
<dbReference type="AlphaFoldDB" id="A0A1C6S526"/>
<dbReference type="Proteomes" id="UP000199699">
    <property type="component" value="Unassembled WGS sequence"/>
</dbReference>
<feature type="compositionally biased region" description="Basic and acidic residues" evidence="1">
    <location>
        <begin position="30"/>
        <end position="40"/>
    </location>
</feature>
<dbReference type="EMBL" id="FMHT01000003">
    <property type="protein sequence ID" value="SCL24577.1"/>
    <property type="molecule type" value="Genomic_DNA"/>
</dbReference>
<protein>
    <submittedName>
        <fullName evidence="3">Tight adherence protein B</fullName>
    </submittedName>
</protein>
<evidence type="ECO:0000256" key="2">
    <source>
        <dbReference type="SAM" id="Phobius"/>
    </source>
</evidence>
<reference evidence="3 4" key="1">
    <citation type="submission" date="2016-06" db="EMBL/GenBank/DDBJ databases">
        <authorList>
            <person name="Kjaerup R.B."/>
            <person name="Dalgaard T.S."/>
            <person name="Juul-Madsen H.R."/>
        </authorList>
    </citation>
    <scope>NUCLEOTIDE SEQUENCE [LARGE SCALE GENOMIC DNA]</scope>
    <source>
        <strain evidence="3 4">DSM 43818</strain>
    </source>
</reference>
<proteinExistence type="predicted"/>
<feature type="compositionally biased region" description="Basic and acidic residues" evidence="1">
    <location>
        <begin position="89"/>
        <end position="98"/>
    </location>
</feature>
<evidence type="ECO:0000313" key="3">
    <source>
        <dbReference type="EMBL" id="SCL24577.1"/>
    </source>
</evidence>